<evidence type="ECO:0000256" key="5">
    <source>
        <dbReference type="ARBA" id="ARBA00022676"/>
    </source>
</evidence>
<evidence type="ECO:0000256" key="4">
    <source>
        <dbReference type="ARBA" id="ARBA00020295"/>
    </source>
</evidence>
<evidence type="ECO:0000313" key="12">
    <source>
        <dbReference type="Proteomes" id="UP000269883"/>
    </source>
</evidence>
<dbReference type="GO" id="GO:0004134">
    <property type="term" value="F:4-alpha-glucanotransferase activity"/>
    <property type="evidence" value="ECO:0007669"/>
    <property type="project" value="UniProtKB-EC"/>
</dbReference>
<dbReference type="Proteomes" id="UP000269883">
    <property type="component" value="Chromosome"/>
</dbReference>
<proteinExistence type="inferred from homology"/>
<evidence type="ECO:0000256" key="9">
    <source>
        <dbReference type="ARBA" id="ARBA00031501"/>
    </source>
</evidence>
<accession>A0A2Z6B367</accession>
<dbReference type="GO" id="GO:0005975">
    <property type="term" value="P:carbohydrate metabolic process"/>
    <property type="evidence" value="ECO:0007669"/>
    <property type="project" value="InterPro"/>
</dbReference>
<dbReference type="KEGG" id="dfl:DFE_3221"/>
<evidence type="ECO:0000256" key="8">
    <source>
        <dbReference type="ARBA" id="ARBA00031423"/>
    </source>
</evidence>
<dbReference type="RefSeq" id="WP_338031047.1">
    <property type="nucleotide sequence ID" value="NZ_AP017378.1"/>
</dbReference>
<gene>
    <name evidence="11" type="ORF">DFE_3221</name>
</gene>
<protein>
    <recommendedName>
        <fullName evidence="4 10">4-alpha-glucanotransferase</fullName>
        <ecNumber evidence="3 10">2.4.1.25</ecNumber>
    </recommendedName>
    <alternativeName>
        <fullName evidence="8 10">Amylomaltase</fullName>
    </alternativeName>
    <alternativeName>
        <fullName evidence="9 10">Disproportionating enzyme</fullName>
    </alternativeName>
</protein>
<dbReference type="EMBL" id="AP017378">
    <property type="protein sequence ID" value="BBD09947.1"/>
    <property type="molecule type" value="Genomic_DNA"/>
</dbReference>
<dbReference type="PANTHER" id="PTHR32438">
    <property type="entry name" value="4-ALPHA-GLUCANOTRANSFERASE DPE1, CHLOROPLASTIC/AMYLOPLASTIC"/>
    <property type="match status" value="1"/>
</dbReference>
<evidence type="ECO:0000256" key="1">
    <source>
        <dbReference type="ARBA" id="ARBA00000439"/>
    </source>
</evidence>
<dbReference type="EC" id="2.4.1.25" evidence="3 10"/>
<keyword evidence="5 10" id="KW-0328">Glycosyltransferase</keyword>
<keyword evidence="6 10" id="KW-0808">Transferase</keyword>
<evidence type="ECO:0000256" key="6">
    <source>
        <dbReference type="ARBA" id="ARBA00022679"/>
    </source>
</evidence>
<keyword evidence="12" id="KW-1185">Reference proteome</keyword>
<keyword evidence="7 10" id="KW-0119">Carbohydrate metabolism</keyword>
<dbReference type="SUPFAM" id="SSF51445">
    <property type="entry name" value="(Trans)glycosidases"/>
    <property type="match status" value="1"/>
</dbReference>
<dbReference type="Gene3D" id="3.20.20.80">
    <property type="entry name" value="Glycosidases"/>
    <property type="match status" value="1"/>
</dbReference>
<evidence type="ECO:0000256" key="2">
    <source>
        <dbReference type="ARBA" id="ARBA00005684"/>
    </source>
</evidence>
<dbReference type="AlphaFoldDB" id="A0A2Z6B367"/>
<evidence type="ECO:0000256" key="7">
    <source>
        <dbReference type="ARBA" id="ARBA00023277"/>
    </source>
</evidence>
<dbReference type="NCBIfam" id="NF011080">
    <property type="entry name" value="PRK14508.1-3"/>
    <property type="match status" value="1"/>
</dbReference>
<evidence type="ECO:0000256" key="3">
    <source>
        <dbReference type="ARBA" id="ARBA00012560"/>
    </source>
</evidence>
<dbReference type="InterPro" id="IPR003385">
    <property type="entry name" value="Glyco_hydro_77"/>
</dbReference>
<comment type="catalytic activity">
    <reaction evidence="1 10">
        <text>Transfers a segment of a (1-&gt;4)-alpha-D-glucan to a new position in an acceptor, which may be glucose or a (1-&gt;4)-alpha-D-glucan.</text>
        <dbReference type="EC" id="2.4.1.25"/>
    </reaction>
</comment>
<reference evidence="11 12" key="1">
    <citation type="journal article" date="2018" name="Sci. Adv.">
        <title>Multi-heme cytochromes provide a pathway for survival in energy-limited environments.</title>
        <authorList>
            <person name="Deng X."/>
            <person name="Dohmae N."/>
            <person name="Nealson K.H."/>
            <person name="Hashimoto K."/>
            <person name="Okamoto A."/>
        </authorList>
    </citation>
    <scope>NUCLEOTIDE SEQUENCE [LARGE SCALE GENOMIC DNA]</scope>
    <source>
        <strain evidence="11 12">IS5</strain>
    </source>
</reference>
<name>A0A2Z6B367_9BACT</name>
<evidence type="ECO:0000313" key="11">
    <source>
        <dbReference type="EMBL" id="BBD09947.1"/>
    </source>
</evidence>
<comment type="similarity">
    <text evidence="2 10">Belongs to the disproportionating enzyme family.</text>
</comment>
<sequence>MISAMARRGSGVLLHVTSLPSPYGIGDMGSSARRFADFLQRAGQRYWQILPLNPTSPFLGNSPYSSYSLFAGNPLLISPELLAGDGWLRLADIQQTAPGFDGPVDFEAAEAFKLGLLNLAHERAGATLDAHEGFGAFRAEHGPGWLDDFAAFAVLKDRFNGAAWDTWPDEFKLRDAAALDALREAARSELERAMFIQYLFFSQWARLRAYCNEREIQIIGDLPFYPTFDSADVWAHPKAFQLDGEGRPAVVAGVPPDYFSKTGQRWGNPVYDWATQSEDGYRWWLTRIAHNLGWTDIIRLDHFRGFAAYWVVPPHEDTAMNGWWVDGPGQAFFEVVRERFPEMPIIAEDLGLITEDVIALRKTFDLPGMRVLQFSFGPDTGQSANSLHNHERQSVAYSGTHDNNTSAGWYAHDLGEDGRKRLNDYLGRDVSPRDAAWTLVRLALMSSAMTAVMPMQDFLGLGEEGRMNIPSRPRGNWAWRLAPRQLSPRLADRLRRLCELYGRT</sequence>
<organism evidence="11 12">
    <name type="scientific">Desulfovibrio ferrophilus</name>
    <dbReference type="NCBI Taxonomy" id="241368"/>
    <lineage>
        <taxon>Bacteria</taxon>
        <taxon>Pseudomonadati</taxon>
        <taxon>Thermodesulfobacteriota</taxon>
        <taxon>Desulfovibrionia</taxon>
        <taxon>Desulfovibrionales</taxon>
        <taxon>Desulfovibrionaceae</taxon>
        <taxon>Desulfovibrio</taxon>
    </lineage>
</organism>
<dbReference type="InterPro" id="IPR017853">
    <property type="entry name" value="GH"/>
</dbReference>
<dbReference type="NCBIfam" id="TIGR00217">
    <property type="entry name" value="malQ"/>
    <property type="match status" value="1"/>
</dbReference>
<dbReference type="PANTHER" id="PTHR32438:SF5">
    <property type="entry name" value="4-ALPHA-GLUCANOTRANSFERASE DPE1, CHLOROPLASTIC_AMYLOPLASTIC"/>
    <property type="match status" value="1"/>
</dbReference>
<evidence type="ECO:0000256" key="10">
    <source>
        <dbReference type="RuleBase" id="RU361207"/>
    </source>
</evidence>
<dbReference type="Pfam" id="PF02446">
    <property type="entry name" value="Glyco_hydro_77"/>
    <property type="match status" value="1"/>
</dbReference>